<evidence type="ECO:0000313" key="7">
    <source>
        <dbReference type="Proteomes" id="UP000283063"/>
    </source>
</evidence>
<evidence type="ECO:0000259" key="5">
    <source>
        <dbReference type="Pfam" id="PF14833"/>
    </source>
</evidence>
<dbReference type="SUPFAM" id="SSF51735">
    <property type="entry name" value="NAD(P)-binding Rossmann-fold domains"/>
    <property type="match status" value="1"/>
</dbReference>
<name>A0A3T0N886_9RHOB</name>
<protein>
    <submittedName>
        <fullName evidence="6">NAD(P)-dependent oxidoreductase</fullName>
    </submittedName>
</protein>
<feature type="domain" description="3-hydroxyisobutyrate dehydrogenase-like NAD-binding" evidence="5">
    <location>
        <begin position="159"/>
        <end position="277"/>
    </location>
</feature>
<dbReference type="AlphaFoldDB" id="A0A3T0N886"/>
<evidence type="ECO:0000256" key="1">
    <source>
        <dbReference type="ARBA" id="ARBA00023002"/>
    </source>
</evidence>
<dbReference type="SUPFAM" id="SSF48179">
    <property type="entry name" value="6-phosphogluconate dehydrogenase C-terminal domain-like"/>
    <property type="match status" value="1"/>
</dbReference>
<sequence>MRDSVGIFGLGLIGMTLARRLISAGYTVTGTDPRTEQLDRLNALGGTGGSPDEVWQADVIFSAVFDTGQLEDLIANAPVGARRAIASFSTCDPGQMAGIAVKAMAKGWHLLETPISGTSRQLSAGEAVFFVAGDKDQASRLDVILKALGKAHYYVGALGNGNRTKLAINLVLGLNRAALAEGIVFAQSMGLDAASFLELAQKSAAQSQVMAGKGPLMVAQDFEAQGRISQSAKDFRLIQDTAQATGQHLPFVETYGAMMDDCLNNAEGDLDNSAIILAIARSRSDS</sequence>
<evidence type="ECO:0000313" key="6">
    <source>
        <dbReference type="EMBL" id="AZV80185.1"/>
    </source>
</evidence>
<dbReference type="InterPro" id="IPR015815">
    <property type="entry name" value="HIBADH-related"/>
</dbReference>
<dbReference type="OrthoDB" id="9812907at2"/>
<dbReference type="InterPro" id="IPR006115">
    <property type="entry name" value="6PGDH_NADP-bd"/>
</dbReference>
<dbReference type="GO" id="GO:0016491">
    <property type="term" value="F:oxidoreductase activity"/>
    <property type="evidence" value="ECO:0007669"/>
    <property type="project" value="UniProtKB-KW"/>
</dbReference>
<dbReference type="PANTHER" id="PTHR43060:SF15">
    <property type="entry name" value="3-HYDROXYISOBUTYRATE DEHYDROGENASE-LIKE 1, MITOCHONDRIAL-RELATED"/>
    <property type="match status" value="1"/>
</dbReference>
<dbReference type="Gene3D" id="3.40.50.720">
    <property type="entry name" value="NAD(P)-binding Rossmann-like Domain"/>
    <property type="match status" value="1"/>
</dbReference>
<dbReference type="PIRSF" id="PIRSF000103">
    <property type="entry name" value="HIBADH"/>
    <property type="match status" value="1"/>
</dbReference>
<keyword evidence="1" id="KW-0560">Oxidoreductase</keyword>
<dbReference type="GO" id="GO:0051287">
    <property type="term" value="F:NAD binding"/>
    <property type="evidence" value="ECO:0007669"/>
    <property type="project" value="InterPro"/>
</dbReference>
<dbReference type="RefSeq" id="WP_127750772.1">
    <property type="nucleotide sequence ID" value="NZ_CP033219.1"/>
</dbReference>
<proteinExistence type="predicted"/>
<reference evidence="6 7" key="1">
    <citation type="submission" date="2018-10" db="EMBL/GenBank/DDBJ databases">
        <title>Parasedimentitalea marina sp. nov., a psychrophilic bacterium isolated from deep seawater of the New Britain Trench.</title>
        <authorList>
            <person name="Cao J."/>
        </authorList>
    </citation>
    <scope>NUCLEOTIDE SEQUENCE [LARGE SCALE GENOMIC DNA]</scope>
    <source>
        <strain evidence="6 7">W43</strain>
    </source>
</reference>
<dbReference type="KEGG" id="sedi:EBB79_21340"/>
<dbReference type="GO" id="GO:0050661">
    <property type="term" value="F:NADP binding"/>
    <property type="evidence" value="ECO:0007669"/>
    <property type="project" value="InterPro"/>
</dbReference>
<dbReference type="Gene3D" id="1.10.1040.10">
    <property type="entry name" value="N-(1-d-carboxylethyl)-l-norvaline Dehydrogenase, domain 2"/>
    <property type="match status" value="1"/>
</dbReference>
<keyword evidence="2" id="KW-0520">NAD</keyword>
<evidence type="ECO:0000259" key="4">
    <source>
        <dbReference type="Pfam" id="PF03446"/>
    </source>
</evidence>
<dbReference type="Pfam" id="PF03446">
    <property type="entry name" value="NAD_binding_2"/>
    <property type="match status" value="1"/>
</dbReference>
<evidence type="ECO:0000256" key="3">
    <source>
        <dbReference type="PIRSR" id="PIRSR000103-1"/>
    </source>
</evidence>
<feature type="domain" description="6-phosphogluconate dehydrogenase NADP-binding" evidence="4">
    <location>
        <begin position="5"/>
        <end position="156"/>
    </location>
</feature>
<dbReference type="InterPro" id="IPR036291">
    <property type="entry name" value="NAD(P)-bd_dom_sf"/>
</dbReference>
<gene>
    <name evidence="6" type="ORF">EBB79_21340</name>
</gene>
<dbReference type="EMBL" id="CP033219">
    <property type="protein sequence ID" value="AZV80185.1"/>
    <property type="molecule type" value="Genomic_DNA"/>
</dbReference>
<dbReference type="PANTHER" id="PTHR43060">
    <property type="entry name" value="3-HYDROXYISOBUTYRATE DEHYDROGENASE-LIKE 1, MITOCHONDRIAL-RELATED"/>
    <property type="match status" value="1"/>
</dbReference>
<dbReference type="InterPro" id="IPR008927">
    <property type="entry name" value="6-PGluconate_DH-like_C_sf"/>
</dbReference>
<feature type="active site" evidence="3">
    <location>
        <position position="165"/>
    </location>
</feature>
<evidence type="ECO:0000256" key="2">
    <source>
        <dbReference type="ARBA" id="ARBA00023027"/>
    </source>
</evidence>
<dbReference type="InterPro" id="IPR013328">
    <property type="entry name" value="6PGD_dom2"/>
</dbReference>
<organism evidence="6 7">
    <name type="scientific">Parasedimentitalea marina</name>
    <dbReference type="NCBI Taxonomy" id="2483033"/>
    <lineage>
        <taxon>Bacteria</taxon>
        <taxon>Pseudomonadati</taxon>
        <taxon>Pseudomonadota</taxon>
        <taxon>Alphaproteobacteria</taxon>
        <taxon>Rhodobacterales</taxon>
        <taxon>Paracoccaceae</taxon>
        <taxon>Parasedimentitalea</taxon>
    </lineage>
</organism>
<keyword evidence="7" id="KW-1185">Reference proteome</keyword>
<dbReference type="Pfam" id="PF14833">
    <property type="entry name" value="NAD_binding_11"/>
    <property type="match status" value="1"/>
</dbReference>
<dbReference type="Proteomes" id="UP000283063">
    <property type="component" value="Chromosome"/>
</dbReference>
<accession>A0A3T0N886</accession>
<dbReference type="InterPro" id="IPR029154">
    <property type="entry name" value="HIBADH-like_NADP-bd"/>
</dbReference>